<dbReference type="GO" id="GO:0004364">
    <property type="term" value="F:glutathione transferase activity"/>
    <property type="evidence" value="ECO:0007669"/>
    <property type="project" value="UniProtKB-EC"/>
</dbReference>
<evidence type="ECO:0000256" key="2">
    <source>
        <dbReference type="ARBA" id="ARBA00005861"/>
    </source>
</evidence>
<accession>A0A7R8W5J9</accession>
<dbReference type="Gene3D" id="3.40.30.10">
    <property type="entry name" value="Glutaredoxin"/>
    <property type="match status" value="1"/>
</dbReference>
<protein>
    <recommendedName>
        <fullName evidence="5">glutathione transferase</fullName>
        <ecNumber evidence="5">2.5.1.18</ecNumber>
    </recommendedName>
    <alternativeName>
        <fullName evidence="7">GST class-pi</fullName>
    </alternativeName>
</protein>
<dbReference type="PROSITE" id="PS50405">
    <property type="entry name" value="GST_CTER"/>
    <property type="match status" value="2"/>
</dbReference>
<dbReference type="PANTHER" id="PTHR11571">
    <property type="entry name" value="GLUTATHIONE S-TRANSFERASE"/>
    <property type="match status" value="1"/>
</dbReference>
<dbReference type="SUPFAM" id="SSF47616">
    <property type="entry name" value="GST C-terminal domain-like"/>
    <property type="match status" value="2"/>
</dbReference>
<proteinExistence type="inferred from homology"/>
<keyword evidence="6" id="KW-0808">Transferase</keyword>
<dbReference type="PROSITE" id="PS50404">
    <property type="entry name" value="GST_NTER"/>
    <property type="match status" value="2"/>
</dbReference>
<reference evidence="9" key="1">
    <citation type="submission" date="2020-11" db="EMBL/GenBank/DDBJ databases">
        <authorList>
            <person name="Tran Van P."/>
        </authorList>
    </citation>
    <scope>NUCLEOTIDE SEQUENCE</scope>
</reference>
<dbReference type="SFLD" id="SFLDS00019">
    <property type="entry name" value="Glutathione_Transferase_(cytos"/>
    <property type="match status" value="2"/>
</dbReference>
<dbReference type="InterPro" id="IPR036249">
    <property type="entry name" value="Thioredoxin-like_sf"/>
</dbReference>
<dbReference type="SFLD" id="SFLDG01205">
    <property type="entry name" value="AMPS.1"/>
    <property type="match status" value="1"/>
</dbReference>
<dbReference type="Pfam" id="PF02798">
    <property type="entry name" value="GST_N"/>
    <property type="match status" value="2"/>
</dbReference>
<dbReference type="InterPro" id="IPR010987">
    <property type="entry name" value="Glutathione-S-Trfase_C-like"/>
</dbReference>
<evidence type="ECO:0000256" key="1">
    <source>
        <dbReference type="ARBA" id="ARBA00003701"/>
    </source>
</evidence>
<dbReference type="Gene3D" id="1.20.1050.10">
    <property type="match status" value="1"/>
</dbReference>
<organism evidence="9">
    <name type="scientific">Cyprideis torosa</name>
    <dbReference type="NCBI Taxonomy" id="163714"/>
    <lineage>
        <taxon>Eukaryota</taxon>
        <taxon>Metazoa</taxon>
        <taxon>Ecdysozoa</taxon>
        <taxon>Arthropoda</taxon>
        <taxon>Crustacea</taxon>
        <taxon>Oligostraca</taxon>
        <taxon>Ostracoda</taxon>
        <taxon>Podocopa</taxon>
        <taxon>Podocopida</taxon>
        <taxon>Cytherocopina</taxon>
        <taxon>Cytheroidea</taxon>
        <taxon>Cytherideidae</taxon>
        <taxon>Cyprideis</taxon>
    </lineage>
</organism>
<dbReference type="InterPro" id="IPR004046">
    <property type="entry name" value="GST_C"/>
</dbReference>
<dbReference type="SFLD" id="SFLDG00363">
    <property type="entry name" value="AMPS_(cytGST):_Alpha-__Mu-__Pi"/>
    <property type="match status" value="1"/>
</dbReference>
<dbReference type="PANTHER" id="PTHR11571:SF222">
    <property type="entry name" value="GLUTATHIONE TRANSFERASE"/>
    <property type="match status" value="1"/>
</dbReference>
<evidence type="ECO:0000256" key="5">
    <source>
        <dbReference type="ARBA" id="ARBA00012452"/>
    </source>
</evidence>
<sequence length="490" mass="58568">MLLRFIPLFATLRRSFFTKMPSTFGYWKTRAYGVPIQYLLEYVGEPYEMKWYDFGSPPDYKGEDWYKEKFTLGLDFPNVPYYIEDGTKLTQSLAIMRYLGRKYNIAGKTEKEKQWIDMAELQALDLRLAFMNVFNQNWNEEGRKKFMSSDERENLPLFLKLFDDFLKGKKFLVGDEVTYPDFLLYEDLEWALFGFPHSLHEYENVKDYWHRMHNLPSMQAFRESPKFVFWPLTGPGYGFGWEEKDLKLRFPDKTTIQTMPPIIGYWDIRAFVTPIQYLLEYVGEDYEMKWYHIGADLNPSEWFGEKNKLGLDFPNLPYYLDGDLKLTQSLAIMRHIARRNNLDGRTEQQKVLVDMTEMQALDLRMALVYLYYQKWTEKDREHFLTPNHKGSLPSYLETFNAYLQKQTYLAGDEVTFPDFLLYETLEWVLFGFPASLDPYQALKDYHKKINDLPSMQRFRQSKNYRSWPLTAPVAQFGFKEEDRKLRFPDA</sequence>
<comment type="similarity">
    <text evidence="2">Belongs to the GST superfamily. Mu family.</text>
</comment>
<dbReference type="FunFam" id="1.20.1050.10:FF:000020">
    <property type="entry name" value="Glutathione S-transferase P 1"/>
    <property type="match status" value="2"/>
</dbReference>
<dbReference type="EMBL" id="OB660544">
    <property type="protein sequence ID" value="CAD7225283.1"/>
    <property type="molecule type" value="Genomic_DNA"/>
</dbReference>
<dbReference type="InterPro" id="IPR036282">
    <property type="entry name" value="Glutathione-S-Trfase_C_sf"/>
</dbReference>
<comment type="catalytic activity">
    <reaction evidence="8">
        <text>RX + glutathione = an S-substituted glutathione + a halide anion + H(+)</text>
        <dbReference type="Rhea" id="RHEA:16437"/>
        <dbReference type="ChEBI" id="CHEBI:15378"/>
        <dbReference type="ChEBI" id="CHEBI:16042"/>
        <dbReference type="ChEBI" id="CHEBI:17792"/>
        <dbReference type="ChEBI" id="CHEBI:57925"/>
        <dbReference type="ChEBI" id="CHEBI:90779"/>
        <dbReference type="EC" id="2.5.1.18"/>
    </reaction>
</comment>
<dbReference type="Pfam" id="PF14497">
    <property type="entry name" value="GST_C_3"/>
    <property type="match status" value="2"/>
</dbReference>
<evidence type="ECO:0000313" key="9">
    <source>
        <dbReference type="EMBL" id="CAD7225283.1"/>
    </source>
</evidence>
<comment type="similarity">
    <text evidence="3">Belongs to the GST superfamily. Pi family.</text>
</comment>
<dbReference type="SUPFAM" id="SSF52833">
    <property type="entry name" value="Thioredoxin-like"/>
    <property type="match status" value="2"/>
</dbReference>
<dbReference type="OrthoDB" id="4951845at2759"/>
<dbReference type="EC" id="2.5.1.18" evidence="5"/>
<dbReference type="InterPro" id="IPR004045">
    <property type="entry name" value="Glutathione_S-Trfase_N"/>
</dbReference>
<name>A0A7R8W5J9_9CRUS</name>
<dbReference type="InterPro" id="IPR050213">
    <property type="entry name" value="GST_superfamily"/>
</dbReference>
<comment type="function">
    <text evidence="1">Conjugation of reduced glutathione to a wide number of exogenous and endogenous hydrophobic electrophiles.</text>
</comment>
<comment type="subunit">
    <text evidence="4">Homodimer.</text>
</comment>
<dbReference type="InterPro" id="IPR040079">
    <property type="entry name" value="Glutathione_S-Trfase"/>
</dbReference>
<dbReference type="Gene3D" id="1.20.1050.130">
    <property type="match status" value="1"/>
</dbReference>
<evidence type="ECO:0000256" key="6">
    <source>
        <dbReference type="ARBA" id="ARBA00022679"/>
    </source>
</evidence>
<evidence type="ECO:0000256" key="3">
    <source>
        <dbReference type="ARBA" id="ARBA00007297"/>
    </source>
</evidence>
<gene>
    <name evidence="9" type="ORF">CTOB1V02_LOCUS3228</name>
</gene>
<evidence type="ECO:0000256" key="7">
    <source>
        <dbReference type="ARBA" id="ARBA00032759"/>
    </source>
</evidence>
<dbReference type="CDD" id="cd03075">
    <property type="entry name" value="GST_N_Mu"/>
    <property type="match status" value="1"/>
</dbReference>
<evidence type="ECO:0000256" key="8">
    <source>
        <dbReference type="ARBA" id="ARBA00047960"/>
    </source>
</evidence>
<evidence type="ECO:0000256" key="4">
    <source>
        <dbReference type="ARBA" id="ARBA00011738"/>
    </source>
</evidence>
<dbReference type="AlphaFoldDB" id="A0A7R8W5J9"/>
<dbReference type="GO" id="GO:0006749">
    <property type="term" value="P:glutathione metabolic process"/>
    <property type="evidence" value="ECO:0007669"/>
    <property type="project" value="TreeGrafter"/>
</dbReference>